<evidence type="ECO:0000256" key="1">
    <source>
        <dbReference type="PROSITE-ProRule" id="PRU01076"/>
    </source>
</evidence>
<evidence type="ECO:0000313" key="3">
    <source>
        <dbReference type="EMBL" id="GGL58815.1"/>
    </source>
</evidence>
<dbReference type="PROSITE" id="PS51740">
    <property type="entry name" value="SPOVT_ABRB"/>
    <property type="match status" value="1"/>
</dbReference>
<proteinExistence type="predicted"/>
<dbReference type="Gene3D" id="2.10.260.10">
    <property type="match status" value="1"/>
</dbReference>
<dbReference type="RefSeq" id="WP_188894709.1">
    <property type="nucleotide sequence ID" value="NZ_BMMZ01000003.1"/>
</dbReference>
<organism evidence="3 4">
    <name type="scientific">Microlunatus endophyticus</name>
    <dbReference type="NCBI Taxonomy" id="1716077"/>
    <lineage>
        <taxon>Bacteria</taxon>
        <taxon>Bacillati</taxon>
        <taxon>Actinomycetota</taxon>
        <taxon>Actinomycetes</taxon>
        <taxon>Propionibacteriales</taxon>
        <taxon>Propionibacteriaceae</taxon>
        <taxon>Microlunatus</taxon>
    </lineage>
</organism>
<accession>A0A917W3L6</accession>
<keyword evidence="1" id="KW-0238">DNA-binding</keyword>
<dbReference type="SMART" id="SM00966">
    <property type="entry name" value="SpoVT_AbrB"/>
    <property type="match status" value="1"/>
</dbReference>
<reference evidence="3" key="1">
    <citation type="journal article" date="2014" name="Int. J. Syst. Evol. Microbiol.">
        <title>Complete genome sequence of Corynebacterium casei LMG S-19264T (=DSM 44701T), isolated from a smear-ripened cheese.</title>
        <authorList>
            <consortium name="US DOE Joint Genome Institute (JGI-PGF)"/>
            <person name="Walter F."/>
            <person name="Albersmeier A."/>
            <person name="Kalinowski J."/>
            <person name="Ruckert C."/>
        </authorList>
    </citation>
    <scope>NUCLEOTIDE SEQUENCE</scope>
    <source>
        <strain evidence="3">CGMCC 4.7306</strain>
    </source>
</reference>
<dbReference type="Proteomes" id="UP000613840">
    <property type="component" value="Unassembled WGS sequence"/>
</dbReference>
<dbReference type="AlphaFoldDB" id="A0A917W3L6"/>
<evidence type="ECO:0000259" key="2">
    <source>
        <dbReference type="PROSITE" id="PS51740"/>
    </source>
</evidence>
<feature type="domain" description="SpoVT-AbrB" evidence="2">
    <location>
        <begin position="1"/>
        <end position="47"/>
    </location>
</feature>
<reference evidence="3" key="2">
    <citation type="submission" date="2020-09" db="EMBL/GenBank/DDBJ databases">
        <authorList>
            <person name="Sun Q."/>
            <person name="Zhou Y."/>
        </authorList>
    </citation>
    <scope>NUCLEOTIDE SEQUENCE</scope>
    <source>
        <strain evidence="3">CGMCC 4.7306</strain>
    </source>
</reference>
<protein>
    <recommendedName>
        <fullName evidence="2">SpoVT-AbrB domain-containing protein</fullName>
    </recommendedName>
</protein>
<dbReference type="GO" id="GO:0003677">
    <property type="term" value="F:DNA binding"/>
    <property type="evidence" value="ECO:0007669"/>
    <property type="project" value="UniProtKB-UniRule"/>
</dbReference>
<sequence length="86" mass="9193">MFLSKVSANGQVTVPAAIRRALRLGPGDKLLFFQNPDGEFVIAKAAASAMTLAAHMGEQGAALAEKSPIQQLIEDIRNSKPSERLM</sequence>
<dbReference type="NCBIfam" id="TIGR01439">
    <property type="entry name" value="lp_hng_hel_AbrB"/>
    <property type="match status" value="1"/>
</dbReference>
<keyword evidence="4" id="KW-1185">Reference proteome</keyword>
<comment type="caution">
    <text evidence="3">The sequence shown here is derived from an EMBL/GenBank/DDBJ whole genome shotgun (WGS) entry which is preliminary data.</text>
</comment>
<dbReference type="Pfam" id="PF04014">
    <property type="entry name" value="MazE_antitoxin"/>
    <property type="match status" value="1"/>
</dbReference>
<gene>
    <name evidence="3" type="ORF">GCM10011575_16530</name>
</gene>
<dbReference type="InterPro" id="IPR007159">
    <property type="entry name" value="SpoVT-AbrB_dom"/>
</dbReference>
<evidence type="ECO:0000313" key="4">
    <source>
        <dbReference type="Proteomes" id="UP000613840"/>
    </source>
</evidence>
<dbReference type="EMBL" id="BMMZ01000003">
    <property type="protein sequence ID" value="GGL58815.1"/>
    <property type="molecule type" value="Genomic_DNA"/>
</dbReference>
<dbReference type="SUPFAM" id="SSF89447">
    <property type="entry name" value="AbrB/MazE/MraZ-like"/>
    <property type="match status" value="1"/>
</dbReference>
<dbReference type="InterPro" id="IPR037914">
    <property type="entry name" value="SpoVT-AbrB_sf"/>
</dbReference>
<name>A0A917W3L6_9ACTN</name>